<dbReference type="SMART" id="SM00800">
    <property type="entry name" value="uDENN"/>
    <property type="match status" value="1"/>
</dbReference>
<dbReference type="PROSITE" id="PS51375">
    <property type="entry name" value="PPR"/>
    <property type="match status" value="1"/>
</dbReference>
<dbReference type="FunFam" id="2.100.10.50:FF:000001">
    <property type="entry name" value="DENN domain containing 4C"/>
    <property type="match status" value="1"/>
</dbReference>
<organism evidence="7 8">
    <name type="scientific">Gasterosteus aculeatus aculeatus</name>
    <name type="common">three-spined stickleback</name>
    <dbReference type="NCBI Taxonomy" id="481459"/>
    <lineage>
        <taxon>Eukaryota</taxon>
        <taxon>Metazoa</taxon>
        <taxon>Chordata</taxon>
        <taxon>Craniata</taxon>
        <taxon>Vertebrata</taxon>
        <taxon>Euteleostomi</taxon>
        <taxon>Actinopterygii</taxon>
        <taxon>Neopterygii</taxon>
        <taxon>Teleostei</taxon>
        <taxon>Neoteleostei</taxon>
        <taxon>Acanthomorphata</taxon>
        <taxon>Eupercaria</taxon>
        <taxon>Perciformes</taxon>
        <taxon>Cottioidei</taxon>
        <taxon>Gasterosteales</taxon>
        <taxon>Gasterosteidae</taxon>
        <taxon>Gasterosteus</taxon>
    </lineage>
</organism>
<evidence type="ECO:0000256" key="1">
    <source>
        <dbReference type="ARBA" id="ARBA00022553"/>
    </source>
</evidence>
<dbReference type="Gene3D" id="1.25.40.10">
    <property type="entry name" value="Tetratricopeptide repeat domain"/>
    <property type="match status" value="1"/>
</dbReference>
<dbReference type="Bgee" id="ENSGACG00000017296">
    <property type="expression patterns" value="Expressed in camera-type eye and 4 other cell types or tissues"/>
</dbReference>
<feature type="domain" description="MABP" evidence="6">
    <location>
        <begin position="42"/>
        <end position="199"/>
    </location>
</feature>
<feature type="domain" description="UDENN" evidence="5">
    <location>
        <begin position="191"/>
        <end position="640"/>
    </location>
</feature>
<evidence type="ECO:0000256" key="4">
    <source>
        <dbReference type="SAM" id="MobiDB-lite"/>
    </source>
</evidence>
<dbReference type="Gene3D" id="2.100.10.50">
    <property type="match status" value="1"/>
</dbReference>
<dbReference type="InParanoid" id="G3PZ01"/>
<dbReference type="Pfam" id="PF03455">
    <property type="entry name" value="dDENN"/>
    <property type="match status" value="1"/>
</dbReference>
<dbReference type="FunFam" id="3.40.50.11500:FF:000003">
    <property type="entry name" value="DENN domain containing 4C"/>
    <property type="match status" value="1"/>
</dbReference>
<evidence type="ECO:0000313" key="7">
    <source>
        <dbReference type="Ensembl" id="ENSGACP00000022841.2"/>
    </source>
</evidence>
<dbReference type="GO" id="GO:0005829">
    <property type="term" value="C:cytosol"/>
    <property type="evidence" value="ECO:0007669"/>
    <property type="project" value="UniProtKB-ARBA"/>
</dbReference>
<feature type="region of interest" description="Disordered" evidence="4">
    <location>
        <begin position="1035"/>
        <end position="1055"/>
    </location>
</feature>
<protein>
    <recommendedName>
        <fullName evidence="9">DENN/MADD domain containing 4A</fullName>
    </recommendedName>
</protein>
<reference evidence="7" key="3">
    <citation type="submission" date="2025-09" db="UniProtKB">
        <authorList>
            <consortium name="Ensembl"/>
        </authorList>
    </citation>
    <scope>IDENTIFICATION</scope>
</reference>
<dbReference type="SMART" id="SM00801">
    <property type="entry name" value="dDENN"/>
    <property type="match status" value="1"/>
</dbReference>
<dbReference type="Gene3D" id="3.40.50.11500">
    <property type="match status" value="1"/>
</dbReference>
<dbReference type="InterPro" id="IPR043153">
    <property type="entry name" value="DENN_C"/>
</dbReference>
<dbReference type="InterPro" id="IPR037516">
    <property type="entry name" value="Tripartite_DENN"/>
</dbReference>
<dbReference type="InterPro" id="IPR018798">
    <property type="entry name" value="MVB12A/B"/>
</dbReference>
<dbReference type="FunFam" id="1.25.40.10:FF:000042">
    <property type="entry name" value="C-myc promoter-binding protein isoform X1"/>
    <property type="match status" value="1"/>
</dbReference>
<dbReference type="PANTHER" id="PTHR12296:SF16">
    <property type="entry name" value="C-MYC PROMOTER-BINDING PROTEIN"/>
    <property type="match status" value="1"/>
</dbReference>
<dbReference type="STRING" id="69293.ENSGACP00000022841"/>
<dbReference type="InterPro" id="IPR005113">
    <property type="entry name" value="uDENN_dom"/>
</dbReference>
<sequence length="1362" mass="150893">MMEDKGPRVADYFVVAGLTDPSKPLDQEIHFDDVCHKSATPRAPITDVAVVIRSMGEEVPPGFTCVEETPGGHSADLNNGGLMAPQIFLCYRRGRDKPPLTDLGVLYEWKERLMQGCQLIQTTASGRPANISGNSSQRVYVTYRRAPESRPHSALAVTDVCVIIPSKGETPPHTFCKVEKNLNSSMWGSSVYLCYKKSVAKTNMIAYKAGLFSRYPEEDYESFPLPESVPLFCLPMGATMECWPPTTKYSLPVFSTFVLTGASAEKVYGAAIQFYEPFPEECLSEQQRSQLGLLGPDPQPPCTTNTTNTTSPTRSVHTNKCICLLSHWPFFDAFRKFLTFLYRYSISGPHALPIEKHICHFMHKVPFPSSQRPRILVQLSPHDSLMLSQPVSSPLPLSGGRFSMLLQNLGPENAVTLLVFAVTEHKILVHSLRPAVLTSVTEALVSMIFPFHWPCPYIPLCPLALADVLSAPCPFIVGVDSRYFDLYDPPPDVSCVDLDTSTIFHNEDKRALTWKILPKKACKNLMNVLNLLYQQLCTSIEHHASSELSCGKSLQALELEIQEAFLRFMAAILKGYRSFLRPITQAPSEKATDASSLFDLQGFLKSRDRSHQKFYSLMTKTQMFIRFIEECSFVSDKDASLAFFDDCVDKAEGERAEESRLIETDESQRSEHTVFITPPELPPLPEGSHTIIHCLAVEHPVTPPPPPPPPLPPQEIKSAQKIARKYSSVPQLWSKCLLRHCYGLWFICLPAYVQVCHSKVRALRTAYDVLRKMQAKKLQPPDEVCYRVLMQLCGQYGQPVLAVRVLFEMKKAGVHPNAITYGYYNKAVLESTWPSRTRGGYFLWMKLRNVVLGVAQFKRALRRHAPITQNPLSGTAGPGFGKKPHRGAEQIAHEGGGAQREAHGYPGGLRPAVPAGGGVPARRGRGPVPGGGRGRHAERPRAPGPGDRALHEPHGQPAEQPHAKPGPAGLRRPAAPPPGPAAAAAGGPPQGQPAPRLPPQGRRGDALAHLPPALALPARAAPAPAVLAVLPQLRQHHAQRQPPAQPPQGPGGPGQPGVAIFYPFISLAEYVSPPVQLLISSCSRCKTCDCLVYDEEIMAGWTADDSNLNTTCPFCGNPFLPFLNVEIRDLRGPGRYRSRSGPRPPCGPVLPSRLNDTTDPLNMEWRLHHPEPVTVPYLSPLVLWKELESLLENEGDPVITEADVVDQHPIIYWNLVWYFRRLDLPSNLPGLMLTSEHCNRDSQVPRHWMSEDSKHVLIQMLWDNLKLHQDSVQPLYILWNTFSESHVLSDALCSGTDWTVGPVLPASGFHASSLRPSDAFDREYKSAYDRLPPALVKLTHNCDRPPGTGVMECRRTFGEPYL</sequence>
<name>G3PZ01_GASAC</name>
<dbReference type="Pfam" id="PF02141">
    <property type="entry name" value="DENN"/>
    <property type="match status" value="1"/>
</dbReference>
<dbReference type="eggNOG" id="KOG2127">
    <property type="taxonomic scope" value="Eukaryota"/>
</dbReference>
<dbReference type="PROSITE" id="PS51498">
    <property type="entry name" value="MABP"/>
    <property type="match status" value="1"/>
</dbReference>
<dbReference type="Ensembl" id="ENSGACT00000022884.2">
    <property type="protein sequence ID" value="ENSGACP00000022841.2"/>
    <property type="gene ID" value="ENSGACG00000035721.1"/>
</dbReference>
<dbReference type="InterPro" id="IPR005112">
    <property type="entry name" value="dDENN_dom"/>
</dbReference>
<evidence type="ECO:0000259" key="6">
    <source>
        <dbReference type="PROSITE" id="PS51498"/>
    </source>
</evidence>
<dbReference type="Pfam" id="PF13812">
    <property type="entry name" value="PPR_3"/>
    <property type="match status" value="1"/>
</dbReference>
<dbReference type="InterPro" id="IPR023341">
    <property type="entry name" value="MABP"/>
</dbReference>
<keyword evidence="2" id="KW-0344">Guanine-nucleotide releasing factor</keyword>
<dbReference type="InterPro" id="IPR002885">
    <property type="entry name" value="PPR_rpt"/>
</dbReference>
<evidence type="ECO:0008006" key="9">
    <source>
        <dbReference type="Google" id="ProtNLM"/>
    </source>
</evidence>
<accession>G3PZ01</accession>
<feature type="region of interest" description="Disordered" evidence="4">
    <location>
        <begin position="868"/>
        <end position="1007"/>
    </location>
</feature>
<proteinExistence type="predicted"/>
<dbReference type="AlphaFoldDB" id="G3PZ01"/>
<dbReference type="SMART" id="SM00799">
    <property type="entry name" value="DENN"/>
    <property type="match status" value="1"/>
</dbReference>
<dbReference type="NCBIfam" id="TIGR00756">
    <property type="entry name" value="PPR"/>
    <property type="match status" value="1"/>
</dbReference>
<evidence type="ECO:0000256" key="3">
    <source>
        <dbReference type="PROSITE-ProRule" id="PRU00708"/>
    </source>
</evidence>
<dbReference type="Pfam" id="PF03456">
    <property type="entry name" value="uDENN"/>
    <property type="match status" value="1"/>
</dbReference>
<reference evidence="7 8" key="1">
    <citation type="journal article" date="2021" name="G3 (Bethesda)">
        <title>Improved contiguity of the threespine stickleback genome using long-read sequencing.</title>
        <authorList>
            <person name="Nath S."/>
            <person name="Shaw D.E."/>
            <person name="White M.A."/>
        </authorList>
    </citation>
    <scope>NUCLEOTIDE SEQUENCE [LARGE SCALE GENOMIC DNA]</scope>
    <source>
        <strain evidence="7 8">Lake Benthic</strain>
    </source>
</reference>
<reference evidence="7" key="2">
    <citation type="submission" date="2025-08" db="UniProtKB">
        <authorList>
            <consortium name="Ensembl"/>
        </authorList>
    </citation>
    <scope>IDENTIFICATION</scope>
</reference>
<dbReference type="GeneTree" id="ENSGT00940000155836"/>
<evidence type="ECO:0000313" key="8">
    <source>
        <dbReference type="Proteomes" id="UP000007635"/>
    </source>
</evidence>
<evidence type="ECO:0000256" key="2">
    <source>
        <dbReference type="ARBA" id="ARBA00022658"/>
    </source>
</evidence>
<dbReference type="Pfam" id="PF10240">
    <property type="entry name" value="DUF2464"/>
    <property type="match status" value="1"/>
</dbReference>
<dbReference type="GO" id="GO:0032483">
    <property type="term" value="P:regulation of Rab protein signal transduction"/>
    <property type="evidence" value="ECO:0007669"/>
    <property type="project" value="TreeGrafter"/>
</dbReference>
<dbReference type="PROSITE" id="PS50211">
    <property type="entry name" value="DENN"/>
    <property type="match status" value="1"/>
</dbReference>
<keyword evidence="8" id="KW-1185">Reference proteome</keyword>
<keyword evidence="1" id="KW-0597">Phosphoprotein</keyword>
<dbReference type="InterPro" id="IPR011990">
    <property type="entry name" value="TPR-like_helical_dom_sf"/>
</dbReference>
<dbReference type="Proteomes" id="UP000007635">
    <property type="component" value="Chromosome II"/>
</dbReference>
<dbReference type="OMA" id="YLYRMSH"/>
<dbReference type="PANTHER" id="PTHR12296">
    <property type="entry name" value="DENN DOMAIN-CONTAINING PROTEIN 4"/>
    <property type="match status" value="1"/>
</dbReference>
<dbReference type="InterPro" id="IPR051696">
    <property type="entry name" value="DENN_Domain_GEFs"/>
</dbReference>
<evidence type="ECO:0000259" key="5">
    <source>
        <dbReference type="PROSITE" id="PS50211"/>
    </source>
</evidence>
<dbReference type="GO" id="GO:0005085">
    <property type="term" value="F:guanyl-nucleotide exchange factor activity"/>
    <property type="evidence" value="ECO:0007669"/>
    <property type="project" value="UniProtKB-KW"/>
</dbReference>
<feature type="repeat" description="PPR" evidence="3">
    <location>
        <begin position="782"/>
        <end position="816"/>
    </location>
</feature>
<dbReference type="InterPro" id="IPR001194">
    <property type="entry name" value="cDENN_dom"/>
</dbReference>
<dbReference type="GO" id="GO:0000813">
    <property type="term" value="C:ESCRT I complex"/>
    <property type="evidence" value="ECO:0007669"/>
    <property type="project" value="InterPro"/>
</dbReference>